<dbReference type="PANTHER" id="PTHR10443:SF12">
    <property type="entry name" value="DIPEPTIDASE"/>
    <property type="match status" value="1"/>
</dbReference>
<dbReference type="RefSeq" id="WP_222927066.1">
    <property type="nucleotide sequence ID" value="NZ_LOHZ01000023.1"/>
</dbReference>
<reference evidence="1 2" key="1">
    <citation type="submission" date="2015-12" db="EMBL/GenBank/DDBJ databases">
        <title>Draft genome of Thermovenabulum gondwanense isolated from a red thermophilic microbial mat colonisisng an outflow channel of a bore well.</title>
        <authorList>
            <person name="Patel B.K."/>
        </authorList>
    </citation>
    <scope>NUCLEOTIDE SEQUENCE [LARGE SCALE GENOMIC DNA]</scope>
    <source>
        <strain evidence="1 2">R270</strain>
    </source>
</reference>
<proteinExistence type="predicted"/>
<evidence type="ECO:0008006" key="3">
    <source>
        <dbReference type="Google" id="ProtNLM"/>
    </source>
</evidence>
<comment type="caution">
    <text evidence="1">The sequence shown here is derived from an EMBL/GenBank/DDBJ whole genome shotgun (WGS) entry which is preliminary data.</text>
</comment>
<gene>
    <name evidence="1" type="ORF">ATZ99_07580</name>
</gene>
<dbReference type="InterPro" id="IPR032466">
    <property type="entry name" value="Metal_Hydrolase"/>
</dbReference>
<accession>A0A162MQE1</accession>
<dbReference type="InterPro" id="IPR008257">
    <property type="entry name" value="Pept_M19"/>
</dbReference>
<dbReference type="GO" id="GO:0006508">
    <property type="term" value="P:proteolysis"/>
    <property type="evidence" value="ECO:0007669"/>
    <property type="project" value="InterPro"/>
</dbReference>
<dbReference type="AlphaFoldDB" id="A0A162MQE1"/>
<dbReference type="STRING" id="520767.ATZ99_07580"/>
<dbReference type="SUPFAM" id="SSF51556">
    <property type="entry name" value="Metallo-dependent hydrolases"/>
    <property type="match status" value="1"/>
</dbReference>
<protein>
    <recommendedName>
        <fullName evidence="3">Membrane dipeptidase (Peptidase family M19)</fullName>
    </recommendedName>
</protein>
<evidence type="ECO:0000313" key="2">
    <source>
        <dbReference type="Proteomes" id="UP000075737"/>
    </source>
</evidence>
<sequence>MGLKTAYKGYKAYSYLEPGVDYEVFEFAPWNWAGEYLIPLDEAQEERVKRLAKEKIFIALHEHPVLFPKKIEETIEYNKAGREFCAYDALALSYYDCVFDNMMDGTNTISSKSGWKWQDVIHDLGMRLCDIAHQDFLIHCKRVEDIYRAHEEGKIAWVACIEGAAPIENELDRIDILYGLGVRQLGITYSESNALGNGLKEDNDGGLTKFGKEAVKRMNKVGMLIDVSHCGPKTAYDVALYSEKPIIASHVGARALWDSKRLFHDDLIKAIAEKGGVIAVEAAPHTTMTKTRMTHDIDSVMEHFEYIANLVGIDHVSFGIDSLYGDHVGLHHVFAANLSKKETSNNNVEYEEVPYVKGLENPTEASWNILRWLVKHGYSDEDIEKVIGGNAIRVLKQVWS</sequence>
<dbReference type="Pfam" id="PF01244">
    <property type="entry name" value="Peptidase_M19"/>
    <property type="match status" value="1"/>
</dbReference>
<evidence type="ECO:0000313" key="1">
    <source>
        <dbReference type="EMBL" id="KYO66941.1"/>
    </source>
</evidence>
<dbReference type="EMBL" id="LOHZ01000023">
    <property type="protein sequence ID" value="KYO66941.1"/>
    <property type="molecule type" value="Genomic_DNA"/>
</dbReference>
<name>A0A162MQE1_9FIRM</name>
<dbReference type="Proteomes" id="UP000075737">
    <property type="component" value="Unassembled WGS sequence"/>
</dbReference>
<dbReference type="PROSITE" id="PS51365">
    <property type="entry name" value="RENAL_DIPEPTIDASE_2"/>
    <property type="match status" value="1"/>
</dbReference>
<dbReference type="PANTHER" id="PTHR10443">
    <property type="entry name" value="MICROSOMAL DIPEPTIDASE"/>
    <property type="match status" value="1"/>
</dbReference>
<keyword evidence="2" id="KW-1185">Reference proteome</keyword>
<dbReference type="GO" id="GO:0070573">
    <property type="term" value="F:metallodipeptidase activity"/>
    <property type="evidence" value="ECO:0007669"/>
    <property type="project" value="InterPro"/>
</dbReference>
<dbReference type="Gene3D" id="3.20.20.140">
    <property type="entry name" value="Metal-dependent hydrolases"/>
    <property type="match status" value="1"/>
</dbReference>
<organism evidence="1 2">
    <name type="scientific">Thermovenabulum gondwanense</name>
    <dbReference type="NCBI Taxonomy" id="520767"/>
    <lineage>
        <taxon>Bacteria</taxon>
        <taxon>Bacillati</taxon>
        <taxon>Bacillota</taxon>
        <taxon>Clostridia</taxon>
        <taxon>Thermosediminibacterales</taxon>
        <taxon>Thermosediminibacteraceae</taxon>
        <taxon>Thermovenabulum</taxon>
    </lineage>
</organism>